<dbReference type="AlphaFoldDB" id="A0A196SBI0"/>
<evidence type="ECO:0000313" key="15">
    <source>
        <dbReference type="EMBL" id="OAO14410.1"/>
    </source>
</evidence>
<evidence type="ECO:0000259" key="13">
    <source>
        <dbReference type="Pfam" id="PF16953"/>
    </source>
</evidence>
<dbReference type="InterPro" id="IPR033443">
    <property type="entry name" value="PROP1-like_PPR_dom"/>
</dbReference>
<evidence type="ECO:0000259" key="14">
    <source>
        <dbReference type="Pfam" id="PF17177"/>
    </source>
</evidence>
<dbReference type="Gene3D" id="3.40.50.11980">
    <property type="match status" value="1"/>
</dbReference>
<evidence type="ECO:0000256" key="4">
    <source>
        <dbReference type="ARBA" id="ARBA00012179"/>
    </source>
</evidence>
<keyword evidence="8" id="KW-0677">Repeat</keyword>
<keyword evidence="16" id="KW-1185">Reference proteome</keyword>
<keyword evidence="6" id="KW-0540">Nuclease</keyword>
<evidence type="ECO:0000313" key="16">
    <source>
        <dbReference type="Proteomes" id="UP000078348"/>
    </source>
</evidence>
<organism evidence="15 16">
    <name type="scientific">Blastocystis sp. subtype 1 (strain ATCC 50177 / NandII)</name>
    <dbReference type="NCBI Taxonomy" id="478820"/>
    <lineage>
        <taxon>Eukaryota</taxon>
        <taxon>Sar</taxon>
        <taxon>Stramenopiles</taxon>
        <taxon>Bigyra</taxon>
        <taxon>Opalozoa</taxon>
        <taxon>Opalinata</taxon>
        <taxon>Blastocystidae</taxon>
        <taxon>Blastocystis</taxon>
    </lineage>
</organism>
<comment type="cofactor">
    <cofactor evidence="2">
        <name>Mg(2+)</name>
        <dbReference type="ChEBI" id="CHEBI:18420"/>
    </cofactor>
</comment>
<keyword evidence="9" id="KW-0378">Hydrolase</keyword>
<sequence>MENTKQPAQQKRPECSNAEADAPVLTKKQKYENAKPAREVKGRIIAAVNEKKASLAYEYFEEYLKCADSVNGDMFSLLFRSLSTVDDIPFFNKWMDYVTEHQIELGENSYTSIIQFFSGVGMEEEAMKYVNIVVEKGMKIKFRHYLPLLQGISDRGDIPAMRKVIAHMRENNIPFDENVYYYEMKTCLAGKDEELFVVCLKELMKAVDLVETEPMVDLLKAFVERQASSIDVTRSYPSWVLKPCVILASGCCDVCGKQLRKEPLSLAAKHELASEVESLILSQTRKTKEDRVENFLAFKAFLAKTGPYDIFLDGANIAHYKQNFDGGCFNYQQIQMVAEYLLRQKKRILIVLHEHHFNQAGTTLPEQWLERGLAYKVVKGNNDDLYWMYAALAADNDAMILSNDQMRDHFFHINNDRRFQKWREHNQIYYDIWTDAEKKKFALKFPLSYTQNIQDHPSGFHIPYGSVRENMKFVSQYYCLVNTEREREKKCSVL</sequence>
<comment type="similarity">
    <text evidence="3">Belongs to the PPR family. P subfamily.</text>
</comment>
<dbReference type="OrthoDB" id="46913at2759"/>
<dbReference type="Pfam" id="PF16953">
    <property type="entry name" value="PRORP"/>
    <property type="match status" value="1"/>
</dbReference>
<comment type="caution">
    <text evidence="15">The sequence shown here is derived from an EMBL/GenBank/DDBJ whole genome shotgun (WGS) entry which is preliminary data.</text>
</comment>
<keyword evidence="10" id="KW-0862">Zinc</keyword>
<feature type="domain" description="PROP1-like PPR" evidence="14">
    <location>
        <begin position="30"/>
        <end position="216"/>
    </location>
</feature>
<evidence type="ECO:0000256" key="12">
    <source>
        <dbReference type="SAM" id="MobiDB-lite"/>
    </source>
</evidence>
<feature type="region of interest" description="Disordered" evidence="12">
    <location>
        <begin position="1"/>
        <end position="28"/>
    </location>
</feature>
<dbReference type="GO" id="GO:0004526">
    <property type="term" value="F:ribonuclease P activity"/>
    <property type="evidence" value="ECO:0007669"/>
    <property type="project" value="UniProtKB-EC"/>
</dbReference>
<evidence type="ECO:0000256" key="3">
    <source>
        <dbReference type="ARBA" id="ARBA00007626"/>
    </source>
</evidence>
<evidence type="ECO:0000256" key="7">
    <source>
        <dbReference type="ARBA" id="ARBA00022723"/>
    </source>
</evidence>
<evidence type="ECO:0000256" key="5">
    <source>
        <dbReference type="ARBA" id="ARBA00022694"/>
    </source>
</evidence>
<evidence type="ECO:0000256" key="11">
    <source>
        <dbReference type="ARBA" id="ARBA00022842"/>
    </source>
</evidence>
<proteinExistence type="inferred from homology"/>
<dbReference type="Pfam" id="PF17177">
    <property type="entry name" value="PPR_long"/>
    <property type="match status" value="1"/>
</dbReference>
<dbReference type="EMBL" id="LXWW01000245">
    <property type="protein sequence ID" value="OAO14410.1"/>
    <property type="molecule type" value="Genomic_DNA"/>
</dbReference>
<keyword evidence="5" id="KW-0819">tRNA processing</keyword>
<dbReference type="GO" id="GO:0008033">
    <property type="term" value="P:tRNA processing"/>
    <property type="evidence" value="ECO:0007669"/>
    <property type="project" value="UniProtKB-KW"/>
</dbReference>
<keyword evidence="11" id="KW-0460">Magnesium</keyword>
<reference evidence="15 16" key="1">
    <citation type="submission" date="2016-05" db="EMBL/GenBank/DDBJ databases">
        <title>Nuclear genome of Blastocystis sp. subtype 1 NandII.</title>
        <authorList>
            <person name="Gentekaki E."/>
            <person name="Curtis B."/>
            <person name="Stairs C."/>
            <person name="Eme L."/>
            <person name="Herman E."/>
            <person name="Klimes V."/>
            <person name="Arias M.C."/>
            <person name="Elias M."/>
            <person name="Hilliou F."/>
            <person name="Klute M."/>
            <person name="Malik S.-B."/>
            <person name="Pightling A."/>
            <person name="Rachubinski R."/>
            <person name="Salas D."/>
            <person name="Schlacht A."/>
            <person name="Suga H."/>
            <person name="Archibald J."/>
            <person name="Ball S.G."/>
            <person name="Clark G."/>
            <person name="Dacks J."/>
            <person name="Van Der Giezen M."/>
            <person name="Tsaousis A."/>
            <person name="Roger A."/>
        </authorList>
    </citation>
    <scope>NUCLEOTIDE SEQUENCE [LARGE SCALE GENOMIC DNA]</scope>
    <source>
        <strain evidence="16">ATCC 50177 / NandII</strain>
    </source>
</reference>
<keyword evidence="7" id="KW-0479">Metal-binding</keyword>
<accession>A0A196SBI0</accession>
<evidence type="ECO:0000256" key="6">
    <source>
        <dbReference type="ARBA" id="ARBA00022722"/>
    </source>
</evidence>
<dbReference type="PANTHER" id="PTHR13547">
    <property type="match status" value="1"/>
</dbReference>
<dbReference type="InterPro" id="IPR031595">
    <property type="entry name" value="PRORP_C"/>
</dbReference>
<dbReference type="GO" id="GO:0046872">
    <property type="term" value="F:metal ion binding"/>
    <property type="evidence" value="ECO:0007669"/>
    <property type="project" value="UniProtKB-KW"/>
</dbReference>
<evidence type="ECO:0000256" key="2">
    <source>
        <dbReference type="ARBA" id="ARBA00001946"/>
    </source>
</evidence>
<evidence type="ECO:0000256" key="8">
    <source>
        <dbReference type="ARBA" id="ARBA00022737"/>
    </source>
</evidence>
<dbReference type="EC" id="3.1.26.5" evidence="4"/>
<evidence type="ECO:0000256" key="1">
    <source>
        <dbReference type="ARBA" id="ARBA00000928"/>
    </source>
</evidence>
<comment type="catalytic activity">
    <reaction evidence="1">
        <text>Endonucleolytic cleavage of RNA, removing 5'-extranucleotides from tRNA precursor.</text>
        <dbReference type="EC" id="3.1.26.5"/>
    </reaction>
</comment>
<feature type="domain" description="PRORP" evidence="13">
    <location>
        <begin position="248"/>
        <end position="468"/>
    </location>
</feature>
<evidence type="ECO:0000256" key="9">
    <source>
        <dbReference type="ARBA" id="ARBA00022801"/>
    </source>
</evidence>
<dbReference type="Proteomes" id="UP000078348">
    <property type="component" value="Unassembled WGS sequence"/>
</dbReference>
<evidence type="ECO:0000256" key="10">
    <source>
        <dbReference type="ARBA" id="ARBA00022833"/>
    </source>
</evidence>
<dbReference type="InterPro" id="IPR011990">
    <property type="entry name" value="TPR-like_helical_dom_sf"/>
</dbReference>
<protein>
    <recommendedName>
        <fullName evidence="4">ribonuclease P</fullName>
        <ecNumber evidence="4">3.1.26.5</ecNumber>
    </recommendedName>
</protein>
<gene>
    <name evidence="15" type="ORF">AV274_3895</name>
</gene>
<dbReference type="STRING" id="478820.A0A196SBI0"/>
<dbReference type="Gene3D" id="1.25.40.10">
    <property type="entry name" value="Tetratricopeptide repeat domain"/>
    <property type="match status" value="1"/>
</dbReference>
<name>A0A196SBI0_BLAHN</name>